<proteinExistence type="inferred from homology"/>
<evidence type="ECO:0000256" key="2">
    <source>
        <dbReference type="ARBA" id="ARBA00006333"/>
    </source>
</evidence>
<dbReference type="GO" id="GO:0008299">
    <property type="term" value="P:isoprenoid biosynthetic process"/>
    <property type="evidence" value="ECO:0007669"/>
    <property type="project" value="UniProtKB-ARBA"/>
</dbReference>
<dbReference type="AlphaFoldDB" id="A0A395IDT0"/>
<keyword evidence="6" id="KW-1185">Reference proteome</keyword>
<dbReference type="EMBL" id="KZ824267">
    <property type="protein sequence ID" value="RAL17313.1"/>
    <property type="molecule type" value="Genomic_DNA"/>
</dbReference>
<accession>A0A395IDT0</accession>
<keyword evidence="4" id="KW-0456">Lyase</keyword>
<protein>
    <recommendedName>
        <fullName evidence="4">Terpene synthase</fullName>
        <ecNumber evidence="4">4.2.3.-</ecNumber>
    </recommendedName>
</protein>
<dbReference type="RefSeq" id="XP_025556467.1">
    <property type="nucleotide sequence ID" value="XM_025691249.1"/>
</dbReference>
<dbReference type="EC" id="4.2.3.-" evidence="4"/>
<dbReference type="InterPro" id="IPR034686">
    <property type="entry name" value="Terpene_cyclase-like_2"/>
</dbReference>
<dbReference type="GO" id="GO:0010333">
    <property type="term" value="F:terpene synthase activity"/>
    <property type="evidence" value="ECO:0007669"/>
    <property type="project" value="InterPro"/>
</dbReference>
<dbReference type="Proteomes" id="UP000248961">
    <property type="component" value="Unassembled WGS sequence"/>
</dbReference>
<dbReference type="OrthoDB" id="2861623at2759"/>
<dbReference type="PANTHER" id="PTHR35201">
    <property type="entry name" value="TERPENE SYNTHASE"/>
    <property type="match status" value="1"/>
</dbReference>
<evidence type="ECO:0000256" key="1">
    <source>
        <dbReference type="ARBA" id="ARBA00001946"/>
    </source>
</evidence>
<keyword evidence="3 4" id="KW-0460">Magnesium</keyword>
<feature type="non-terminal residue" evidence="5">
    <location>
        <position position="335"/>
    </location>
</feature>
<dbReference type="InterPro" id="IPR008949">
    <property type="entry name" value="Isoprenoid_synthase_dom_sf"/>
</dbReference>
<evidence type="ECO:0000256" key="3">
    <source>
        <dbReference type="ARBA" id="ARBA00022842"/>
    </source>
</evidence>
<organism evidence="5 6">
    <name type="scientific">Aspergillus homomorphus (strain CBS 101889)</name>
    <dbReference type="NCBI Taxonomy" id="1450537"/>
    <lineage>
        <taxon>Eukaryota</taxon>
        <taxon>Fungi</taxon>
        <taxon>Dikarya</taxon>
        <taxon>Ascomycota</taxon>
        <taxon>Pezizomycotina</taxon>
        <taxon>Eurotiomycetes</taxon>
        <taxon>Eurotiomycetidae</taxon>
        <taxon>Eurotiales</taxon>
        <taxon>Aspergillaceae</taxon>
        <taxon>Aspergillus</taxon>
        <taxon>Aspergillus subgen. Circumdati</taxon>
    </lineage>
</organism>
<dbReference type="GO" id="GO:0046872">
    <property type="term" value="F:metal ion binding"/>
    <property type="evidence" value="ECO:0007669"/>
    <property type="project" value="UniProtKB-KW"/>
</dbReference>
<dbReference type="PANTHER" id="PTHR35201:SF4">
    <property type="entry name" value="BETA-PINACENE SYNTHASE-RELATED"/>
    <property type="match status" value="1"/>
</dbReference>
<dbReference type="GeneID" id="37195538"/>
<sequence>DTSQPHQAFRDSLRGQRVTIPSLHELFPEWMPRFHPDWQKARDEVLNPWLERWVEEPYTCAKLQAANFTIFAAIVCADASFDKLCTVAKYFAWYFVWDDPYQQKSKEYFEYTLLRRGSRPDLSSFTKGQQMALLCWDEVGEHIRRFLCSNNCQTLAEVRTFACLEVREILLETMLPFVESVDTVDSIYLHDNVPTVAEYWQRRDLTAAVYPVIATLFFIHDASTPVTSLKNPRLADLWKHTSYIVHITNDMLSMPKEAKDNQIEGLVPVLMMNYGIDCSTAMQWSFRLVQEIVKAIRDIERYLLEDTEKGEVNALLKKVFISGCKDVAMGLIHWR</sequence>
<dbReference type="STRING" id="1450537.A0A395IDT0"/>
<dbReference type="VEuPathDB" id="FungiDB:BO97DRAFT_313775"/>
<keyword evidence="4" id="KW-0479">Metal-binding</keyword>
<dbReference type="Gene3D" id="1.10.600.10">
    <property type="entry name" value="Farnesyl Diphosphate Synthase"/>
    <property type="match status" value="1"/>
</dbReference>
<gene>
    <name evidence="5" type="ORF">BO97DRAFT_313775</name>
</gene>
<dbReference type="SUPFAM" id="SSF48576">
    <property type="entry name" value="Terpenoid synthases"/>
    <property type="match status" value="1"/>
</dbReference>
<reference evidence="5 6" key="1">
    <citation type="submission" date="2018-02" db="EMBL/GenBank/DDBJ databases">
        <title>The genomes of Aspergillus section Nigri reveals drivers in fungal speciation.</title>
        <authorList>
            <consortium name="DOE Joint Genome Institute"/>
            <person name="Vesth T.C."/>
            <person name="Nybo J."/>
            <person name="Theobald S."/>
            <person name="Brandl J."/>
            <person name="Frisvad J.C."/>
            <person name="Nielsen K.F."/>
            <person name="Lyhne E.K."/>
            <person name="Kogle M.E."/>
            <person name="Kuo A."/>
            <person name="Riley R."/>
            <person name="Clum A."/>
            <person name="Nolan M."/>
            <person name="Lipzen A."/>
            <person name="Salamov A."/>
            <person name="Henrissat B."/>
            <person name="Wiebenga A."/>
            <person name="De vries R.P."/>
            <person name="Grigoriev I.V."/>
            <person name="Mortensen U.H."/>
            <person name="Andersen M.R."/>
            <person name="Baker S.E."/>
        </authorList>
    </citation>
    <scope>NUCLEOTIDE SEQUENCE [LARGE SCALE GENOMIC DNA]</scope>
    <source>
        <strain evidence="5 6">CBS 101889</strain>
    </source>
</reference>
<evidence type="ECO:0000313" key="6">
    <source>
        <dbReference type="Proteomes" id="UP000248961"/>
    </source>
</evidence>
<comment type="cofactor">
    <cofactor evidence="1 4">
        <name>Mg(2+)</name>
        <dbReference type="ChEBI" id="CHEBI:18420"/>
    </cofactor>
</comment>
<comment type="similarity">
    <text evidence="2 4">Belongs to the terpene synthase family.</text>
</comment>
<dbReference type="Pfam" id="PF19086">
    <property type="entry name" value="Terpene_syn_C_2"/>
    <property type="match status" value="1"/>
</dbReference>
<evidence type="ECO:0000313" key="5">
    <source>
        <dbReference type="EMBL" id="RAL17313.1"/>
    </source>
</evidence>
<name>A0A395IDT0_ASPHC</name>
<evidence type="ECO:0000256" key="4">
    <source>
        <dbReference type="RuleBase" id="RU366034"/>
    </source>
</evidence>
<feature type="non-terminal residue" evidence="5">
    <location>
        <position position="1"/>
    </location>
</feature>